<dbReference type="STRING" id="512565.AMIS_25780"/>
<dbReference type="Gene3D" id="3.40.30.10">
    <property type="entry name" value="Glutaredoxin"/>
    <property type="match status" value="1"/>
</dbReference>
<proteinExistence type="predicted"/>
<evidence type="ECO:0000313" key="9">
    <source>
        <dbReference type="Proteomes" id="UP000007882"/>
    </source>
</evidence>
<evidence type="ECO:0000256" key="3">
    <source>
        <dbReference type="ARBA" id="ARBA00022692"/>
    </source>
</evidence>
<feature type="transmembrane region" description="Helical" evidence="6">
    <location>
        <begin position="154"/>
        <end position="178"/>
    </location>
</feature>
<keyword evidence="2" id="KW-1003">Cell membrane</keyword>
<dbReference type="SUPFAM" id="SSF52833">
    <property type="entry name" value="Thioredoxin-like"/>
    <property type="match status" value="1"/>
</dbReference>
<dbReference type="Proteomes" id="UP000007882">
    <property type="component" value="Chromosome"/>
</dbReference>
<dbReference type="OrthoDB" id="9811352at2"/>
<dbReference type="GO" id="GO:0016491">
    <property type="term" value="F:oxidoreductase activity"/>
    <property type="evidence" value="ECO:0007669"/>
    <property type="project" value="InterPro"/>
</dbReference>
<evidence type="ECO:0000313" key="8">
    <source>
        <dbReference type="EMBL" id="BAL87798.1"/>
    </source>
</evidence>
<feature type="transmembrane region" description="Helical" evidence="6">
    <location>
        <begin position="80"/>
        <end position="101"/>
    </location>
</feature>
<dbReference type="PANTHER" id="PTHR42852">
    <property type="entry name" value="THIOL:DISULFIDE INTERCHANGE PROTEIN DSBE"/>
    <property type="match status" value="1"/>
</dbReference>
<dbReference type="eggNOG" id="COG0785">
    <property type="taxonomic scope" value="Bacteria"/>
</dbReference>
<evidence type="ECO:0000256" key="2">
    <source>
        <dbReference type="ARBA" id="ARBA00022475"/>
    </source>
</evidence>
<dbReference type="Pfam" id="PF08534">
    <property type="entry name" value="Redoxin"/>
    <property type="match status" value="1"/>
</dbReference>
<dbReference type="EMBL" id="AP012319">
    <property type="protein sequence ID" value="BAL87798.1"/>
    <property type="molecule type" value="Genomic_DNA"/>
</dbReference>
<feature type="domain" description="Thioredoxin" evidence="7">
    <location>
        <begin position="266"/>
        <end position="414"/>
    </location>
</feature>
<evidence type="ECO:0000256" key="6">
    <source>
        <dbReference type="SAM" id="Phobius"/>
    </source>
</evidence>
<protein>
    <submittedName>
        <fullName evidence="8">Putative cytochrome c biogenesis protein DipZ</fullName>
    </submittedName>
</protein>
<keyword evidence="9" id="KW-1185">Reference proteome</keyword>
<reference evidence="8 9" key="1">
    <citation type="submission" date="2012-02" db="EMBL/GenBank/DDBJ databases">
        <title>Complete genome sequence of Actinoplanes missouriensis 431 (= NBRC 102363).</title>
        <authorList>
            <person name="Ohnishi Y."/>
            <person name="Ishikawa J."/>
            <person name="Sekine M."/>
            <person name="Hosoyama A."/>
            <person name="Harada T."/>
            <person name="Narita H."/>
            <person name="Hata T."/>
            <person name="Konno Y."/>
            <person name="Tutikane K."/>
            <person name="Fujita N."/>
            <person name="Horinouchi S."/>
            <person name="Hayakawa M."/>
        </authorList>
    </citation>
    <scope>NUCLEOTIDE SEQUENCE [LARGE SCALE GENOMIC DNA]</scope>
    <source>
        <strain evidence="9">ATCC 14538 / DSM 43046 / CBS 188.64 / JCM 3121 / NBRC 102363 / NCIMB 12654 / NRRL B-3342 / UNCC 431</strain>
    </source>
</reference>
<dbReference type="InterPro" id="IPR036249">
    <property type="entry name" value="Thioredoxin-like_sf"/>
</dbReference>
<dbReference type="InterPro" id="IPR003834">
    <property type="entry name" value="Cyt_c_assmbl_TM_dom"/>
</dbReference>
<keyword evidence="4 6" id="KW-1133">Transmembrane helix</keyword>
<dbReference type="InterPro" id="IPR050553">
    <property type="entry name" value="Thioredoxin_ResA/DsbE_sf"/>
</dbReference>
<evidence type="ECO:0000259" key="7">
    <source>
        <dbReference type="PROSITE" id="PS51352"/>
    </source>
</evidence>
<dbReference type="GO" id="GO:0005886">
    <property type="term" value="C:plasma membrane"/>
    <property type="evidence" value="ECO:0007669"/>
    <property type="project" value="UniProtKB-SubCell"/>
</dbReference>
<dbReference type="GO" id="GO:0017004">
    <property type="term" value="P:cytochrome complex assembly"/>
    <property type="evidence" value="ECO:0007669"/>
    <property type="project" value="InterPro"/>
</dbReference>
<comment type="subcellular location">
    <subcellularLocation>
        <location evidence="1">Cell membrane</location>
        <topology evidence="1">Multi-pass membrane protein</topology>
    </subcellularLocation>
</comment>
<dbReference type="Pfam" id="PF02683">
    <property type="entry name" value="DsbD_TM"/>
    <property type="match status" value="1"/>
</dbReference>
<gene>
    <name evidence="8" type="primary">dipZ</name>
    <name evidence="8" type="ordered locus">AMIS_25780</name>
</gene>
<dbReference type="PANTHER" id="PTHR42852:SF13">
    <property type="entry name" value="PROTEIN DIPZ"/>
    <property type="match status" value="1"/>
</dbReference>
<keyword evidence="5 6" id="KW-0472">Membrane</keyword>
<keyword evidence="3 6" id="KW-0812">Transmembrane</keyword>
<accession>I0H461</accession>
<dbReference type="HOGENOM" id="CLU_033708_0_0_11"/>
<name>I0H461_ACTM4</name>
<feature type="transmembrane region" description="Helical" evidence="6">
    <location>
        <begin position="50"/>
        <end position="74"/>
    </location>
</feature>
<dbReference type="PATRIC" id="fig|512565.3.peg.2578"/>
<feature type="transmembrane region" description="Helical" evidence="6">
    <location>
        <begin position="6"/>
        <end position="30"/>
    </location>
</feature>
<evidence type="ECO:0000256" key="1">
    <source>
        <dbReference type="ARBA" id="ARBA00004651"/>
    </source>
</evidence>
<dbReference type="AlphaFoldDB" id="I0H461"/>
<organism evidence="8 9">
    <name type="scientific">Actinoplanes missouriensis (strain ATCC 14538 / DSM 43046 / CBS 188.64 / JCM 3121 / NBRC 102363 / NCIMB 12654 / NRRL B-3342 / UNCC 431)</name>
    <dbReference type="NCBI Taxonomy" id="512565"/>
    <lineage>
        <taxon>Bacteria</taxon>
        <taxon>Bacillati</taxon>
        <taxon>Actinomycetota</taxon>
        <taxon>Actinomycetes</taxon>
        <taxon>Micromonosporales</taxon>
        <taxon>Micromonosporaceae</taxon>
        <taxon>Actinoplanes</taxon>
    </lineage>
</organism>
<evidence type="ECO:0000256" key="4">
    <source>
        <dbReference type="ARBA" id="ARBA00022989"/>
    </source>
</evidence>
<feature type="transmembrane region" description="Helical" evidence="6">
    <location>
        <begin position="122"/>
        <end position="148"/>
    </location>
</feature>
<dbReference type="eggNOG" id="COG0526">
    <property type="taxonomic scope" value="Bacteria"/>
</dbReference>
<feature type="transmembrane region" description="Helical" evidence="6">
    <location>
        <begin position="199"/>
        <end position="220"/>
    </location>
</feature>
<dbReference type="InterPro" id="IPR013740">
    <property type="entry name" value="Redoxin"/>
</dbReference>
<evidence type="ECO:0000256" key="5">
    <source>
        <dbReference type="ARBA" id="ARBA00023136"/>
    </source>
</evidence>
<sequence length="417" mass="43957">MNVNLALIGLVGGVITGLSPCILPVLPVILLSGGAQGARADTSARGRRPYLVVAGLVLSFSVFTLVGTLVLAALPLSQAVIRWMGLGALVLLGIGLIVPRVERWLEAPFSWIPQRRVGTEDGGFLLGLALGTVYVPCAGPVLAAIAVAGATGRIGAGTLVLTGGFALGTGLSLLLFALAGRAVAERVSAFRRRQRAIRIASGVAVLGLALALTFNVASVVQRVIPDYTAALSHGIERLGPPVHESTGDPLLAACVADSLYQAPEDVQDCGPAPAFPQVTRWLNTPGGQPVDLAALRGKVVLVDFWTFDCINCRHVIPHIDSWYRDHHSQGLEVVSVHTPEYAFEREIGSVQAAAGRLGVGYPIAVDNDYASWSAWNVLAWPTIFVVDASGTVRYIATGEGRYDQTERVIETLLRQAG</sequence>
<dbReference type="PROSITE" id="PS51352">
    <property type="entry name" value="THIOREDOXIN_2"/>
    <property type="match status" value="1"/>
</dbReference>
<dbReference type="KEGG" id="ams:AMIS_25780"/>
<dbReference type="InterPro" id="IPR013766">
    <property type="entry name" value="Thioredoxin_domain"/>
</dbReference>